<reference evidence="3" key="1">
    <citation type="submission" date="2022-10" db="EMBL/GenBank/DDBJ databases">
        <title>Genome assembly of Pristionchus species.</title>
        <authorList>
            <person name="Yoshida K."/>
            <person name="Sommer R.J."/>
        </authorList>
    </citation>
    <scope>NUCLEOTIDE SEQUENCE [LARGE SCALE GENOMIC DNA]</scope>
    <source>
        <strain evidence="3">RS5460</strain>
    </source>
</reference>
<feature type="transmembrane region" description="Helical" evidence="1">
    <location>
        <begin position="7"/>
        <end position="24"/>
    </location>
</feature>
<dbReference type="InterPro" id="IPR056709">
    <property type="entry name" value="DUF7807"/>
</dbReference>
<feature type="transmembrane region" description="Helical" evidence="1">
    <location>
        <begin position="44"/>
        <end position="64"/>
    </location>
</feature>
<feature type="transmembrane region" description="Helical" evidence="1">
    <location>
        <begin position="76"/>
        <end position="100"/>
    </location>
</feature>
<dbReference type="AlphaFoldDB" id="A0AAN4Z747"/>
<feature type="transmembrane region" description="Helical" evidence="1">
    <location>
        <begin position="137"/>
        <end position="157"/>
    </location>
</feature>
<dbReference type="Proteomes" id="UP001328107">
    <property type="component" value="Unassembled WGS sequence"/>
</dbReference>
<evidence type="ECO:0000313" key="2">
    <source>
        <dbReference type="EMBL" id="GMR35648.1"/>
    </source>
</evidence>
<dbReference type="Pfam" id="PF25093">
    <property type="entry name" value="DUF7807"/>
    <property type="match status" value="1"/>
</dbReference>
<keyword evidence="3" id="KW-1185">Reference proteome</keyword>
<dbReference type="EMBL" id="BTRK01000002">
    <property type="protein sequence ID" value="GMR35648.1"/>
    <property type="molecule type" value="Genomic_DNA"/>
</dbReference>
<keyword evidence="1" id="KW-0812">Transmembrane</keyword>
<evidence type="ECO:0000256" key="1">
    <source>
        <dbReference type="SAM" id="Phobius"/>
    </source>
</evidence>
<organism evidence="2 3">
    <name type="scientific">Pristionchus mayeri</name>
    <dbReference type="NCBI Taxonomy" id="1317129"/>
    <lineage>
        <taxon>Eukaryota</taxon>
        <taxon>Metazoa</taxon>
        <taxon>Ecdysozoa</taxon>
        <taxon>Nematoda</taxon>
        <taxon>Chromadorea</taxon>
        <taxon>Rhabditida</taxon>
        <taxon>Rhabditina</taxon>
        <taxon>Diplogasteromorpha</taxon>
        <taxon>Diplogasteroidea</taxon>
        <taxon>Neodiplogasteridae</taxon>
        <taxon>Pristionchus</taxon>
    </lineage>
</organism>
<comment type="caution">
    <text evidence="2">The sequence shown here is derived from an EMBL/GenBank/DDBJ whole genome shotgun (WGS) entry which is preliminary data.</text>
</comment>
<dbReference type="PANTHER" id="PTHR34851">
    <property type="entry name" value="PROTEIN CBG05235-RELATED"/>
    <property type="match status" value="1"/>
</dbReference>
<keyword evidence="1" id="KW-0472">Membrane</keyword>
<sequence>MARNCCGIVSITTGAQILAVWIILRDIDSTGKIFVAPFPDFGEIFTKLAANLLEVIACMLVFFACNLRLEVLMKPIVVLSGVNLAFSVLTFSLTVEGLIYNKTDVPKWFRHLAEIGNVTDTTDVDKTERVISQAMKFFTVTSTVTTGFTVWFLIVFYKCYRHLKNTESNCGKLFPIPKIYMMRNTHTCIAGGTIYERI</sequence>
<protein>
    <submittedName>
        <fullName evidence="2">Uncharacterized protein</fullName>
    </submittedName>
</protein>
<proteinExistence type="predicted"/>
<accession>A0AAN4Z747</accession>
<evidence type="ECO:0000313" key="3">
    <source>
        <dbReference type="Proteomes" id="UP001328107"/>
    </source>
</evidence>
<keyword evidence="1" id="KW-1133">Transmembrane helix</keyword>
<gene>
    <name evidence="2" type="ORF">PMAYCL1PPCAC_05843</name>
</gene>
<name>A0AAN4Z747_9BILA</name>
<dbReference type="PANTHER" id="PTHR34851:SF5">
    <property type="entry name" value="MARVEL DOMAIN-CONTAINING PROTEIN"/>
    <property type="match status" value="1"/>
</dbReference>